<feature type="transmembrane region" description="Helical" evidence="1">
    <location>
        <begin position="28"/>
        <end position="47"/>
    </location>
</feature>
<dbReference type="AlphaFoldDB" id="A0AAD1UBK2"/>
<reference evidence="2" key="1">
    <citation type="submission" date="2023-07" db="EMBL/GenBank/DDBJ databases">
        <authorList>
            <consortium name="AG Swart"/>
            <person name="Singh M."/>
            <person name="Singh A."/>
            <person name="Seah K."/>
            <person name="Emmerich C."/>
        </authorList>
    </citation>
    <scope>NUCLEOTIDE SEQUENCE</scope>
    <source>
        <strain evidence="2">DP1</strain>
    </source>
</reference>
<evidence type="ECO:0000313" key="3">
    <source>
        <dbReference type="Proteomes" id="UP001295684"/>
    </source>
</evidence>
<dbReference type="Proteomes" id="UP001295684">
    <property type="component" value="Unassembled WGS sequence"/>
</dbReference>
<keyword evidence="1" id="KW-0812">Transmembrane</keyword>
<evidence type="ECO:0000256" key="1">
    <source>
        <dbReference type="SAM" id="Phobius"/>
    </source>
</evidence>
<comment type="caution">
    <text evidence="2">The sequence shown here is derived from an EMBL/GenBank/DDBJ whole genome shotgun (WGS) entry which is preliminary data.</text>
</comment>
<evidence type="ECO:0000313" key="2">
    <source>
        <dbReference type="EMBL" id="CAI2364955.1"/>
    </source>
</evidence>
<dbReference type="EMBL" id="CAMPGE010006111">
    <property type="protein sequence ID" value="CAI2364955.1"/>
    <property type="molecule type" value="Genomic_DNA"/>
</dbReference>
<gene>
    <name evidence="2" type="ORF">ECRASSUSDP1_LOCUS6305</name>
</gene>
<keyword evidence="1" id="KW-0472">Membrane</keyword>
<feature type="transmembrane region" description="Helical" evidence="1">
    <location>
        <begin position="54"/>
        <end position="73"/>
    </location>
</feature>
<keyword evidence="1" id="KW-1133">Transmembrane helix</keyword>
<organism evidence="2 3">
    <name type="scientific">Euplotes crassus</name>
    <dbReference type="NCBI Taxonomy" id="5936"/>
    <lineage>
        <taxon>Eukaryota</taxon>
        <taxon>Sar</taxon>
        <taxon>Alveolata</taxon>
        <taxon>Ciliophora</taxon>
        <taxon>Intramacronucleata</taxon>
        <taxon>Spirotrichea</taxon>
        <taxon>Hypotrichia</taxon>
        <taxon>Euplotida</taxon>
        <taxon>Euplotidae</taxon>
        <taxon>Moneuplotes</taxon>
    </lineage>
</organism>
<protein>
    <submittedName>
        <fullName evidence="2">Uncharacterized protein</fullName>
    </submittedName>
</protein>
<name>A0AAD1UBK2_EUPCR</name>
<keyword evidence="3" id="KW-1185">Reference proteome</keyword>
<proteinExistence type="predicted"/>
<sequence length="98" mass="11159">MHIFRPLNQTVLVEGYVLVNGYETLKVGVHPSLFLILCALCLLRLMIASWRRSLISAFIEVDVIVFFLFLMNVTSSSFIFNESILRTPVAELLKLVKS</sequence>
<accession>A0AAD1UBK2</accession>